<reference evidence="2 3" key="1">
    <citation type="journal article" date="2015" name="Nature">
        <title>rRNA introns, odd ribosomes, and small enigmatic genomes across a large radiation of phyla.</title>
        <authorList>
            <person name="Brown C.T."/>
            <person name="Hug L.A."/>
            <person name="Thomas B.C."/>
            <person name="Sharon I."/>
            <person name="Castelle C.J."/>
            <person name="Singh A."/>
            <person name="Wilkins M.J."/>
            <person name="Williams K.H."/>
            <person name="Banfield J.F."/>
        </authorList>
    </citation>
    <scope>NUCLEOTIDE SEQUENCE [LARGE SCALE GENOMIC DNA]</scope>
</reference>
<dbReference type="InterPro" id="IPR018650">
    <property type="entry name" value="STSV1_Orf64"/>
</dbReference>
<keyword evidence="1" id="KW-0472">Membrane</keyword>
<protein>
    <recommendedName>
        <fullName evidence="4">DUF2079 domain-containing protein</fullName>
    </recommendedName>
</protein>
<sequence length="476" mass="54579">MLVISPKLANWISQNKEIILLTLFFGFLYSYISIIKHDHYQTFTWDTGFFDQLIWKVSRLKEPISSFTGLHILGDHFQVVLLFFTPLYWLPDSINLLFSAQAFIAVFSAIPLYLISFHFFKHKLLSLAISLSMIIYTGMQFAILDGFHQSVFSPLFFTLAFYGLVKKSNKLYWLSIIGLLITKEEMALLATAIGISIFLLGYKLKGSATVAISIISFFLIVNWVIPSIQGEYMHYGYGELGYTPEEILKTSLFKPYLIFNNLVSPQVKIKTVLNTFISFGFLPILSPVVLISALQQFTVRFLDTVTVHRWTNLNHYAFPIAAIMPMATVYSVRLILRKVKKVNSVKSIIAIHIVFIAIAQTIIFHGPINSVLKKDFFIKKQWMKNNDDIIRYVPENASVGVTNNLGPHISQRDNFYLIEENNSAEYLLFDLEDGPNKYSPQSYKKTLNIFKNEIKSDNYKIKINIGKAFLLKKNSN</sequence>
<dbReference type="EMBL" id="LCAG01000001">
    <property type="protein sequence ID" value="KKR88130.1"/>
    <property type="molecule type" value="Genomic_DNA"/>
</dbReference>
<accession>A0A0G0WUN2</accession>
<dbReference type="Proteomes" id="UP000034854">
    <property type="component" value="Unassembled WGS sequence"/>
</dbReference>
<name>A0A0G0WUN2_9BACT</name>
<feature type="transmembrane region" description="Helical" evidence="1">
    <location>
        <begin position="208"/>
        <end position="225"/>
    </location>
</feature>
<feature type="transmembrane region" description="Helical" evidence="1">
    <location>
        <begin position="276"/>
        <end position="296"/>
    </location>
</feature>
<gene>
    <name evidence="2" type="ORF">UU34_C0001G0127</name>
</gene>
<keyword evidence="1" id="KW-0812">Transmembrane</keyword>
<keyword evidence="1" id="KW-1133">Transmembrane helix</keyword>
<feature type="transmembrane region" description="Helical" evidence="1">
    <location>
        <begin position="18"/>
        <end position="35"/>
    </location>
</feature>
<dbReference type="AlphaFoldDB" id="A0A0G0WUN2"/>
<feature type="transmembrane region" description="Helical" evidence="1">
    <location>
        <begin position="149"/>
        <end position="165"/>
    </location>
</feature>
<evidence type="ECO:0000256" key="1">
    <source>
        <dbReference type="SAM" id="Phobius"/>
    </source>
</evidence>
<feature type="transmembrane region" description="Helical" evidence="1">
    <location>
        <begin position="124"/>
        <end position="143"/>
    </location>
</feature>
<proteinExistence type="predicted"/>
<comment type="caution">
    <text evidence="2">The sequence shown here is derived from an EMBL/GenBank/DDBJ whole genome shotgun (WGS) entry which is preliminary data.</text>
</comment>
<feature type="transmembrane region" description="Helical" evidence="1">
    <location>
        <begin position="69"/>
        <end position="90"/>
    </location>
</feature>
<dbReference type="Pfam" id="PF09852">
    <property type="entry name" value="DUF2079"/>
    <property type="match status" value="1"/>
</dbReference>
<feature type="transmembrane region" description="Helical" evidence="1">
    <location>
        <begin position="96"/>
        <end position="117"/>
    </location>
</feature>
<evidence type="ECO:0000313" key="2">
    <source>
        <dbReference type="EMBL" id="KKR88130.1"/>
    </source>
</evidence>
<evidence type="ECO:0008006" key="4">
    <source>
        <dbReference type="Google" id="ProtNLM"/>
    </source>
</evidence>
<organism evidence="2 3">
    <name type="scientific">Candidatus Curtissbacteria bacterium GW2011_GWA1_41_11</name>
    <dbReference type="NCBI Taxonomy" id="1618409"/>
    <lineage>
        <taxon>Bacteria</taxon>
        <taxon>Candidatus Curtissiibacteriota</taxon>
    </lineage>
</organism>
<feature type="transmembrane region" description="Helical" evidence="1">
    <location>
        <begin position="316"/>
        <end position="336"/>
    </location>
</feature>
<evidence type="ECO:0000313" key="3">
    <source>
        <dbReference type="Proteomes" id="UP000034854"/>
    </source>
</evidence>
<feature type="transmembrane region" description="Helical" evidence="1">
    <location>
        <begin position="348"/>
        <end position="368"/>
    </location>
</feature>